<protein>
    <submittedName>
        <fullName evidence="1">Uncharacterized protein</fullName>
    </submittedName>
</protein>
<gene>
    <name evidence="1" type="ORF">FNV43_RR24522</name>
</gene>
<sequence>MDEILARHESSLNHVLATVQNMLTELLAFRVSRTQYADHQEIKRFALKETSTALNGHCPTVTHTQLQQKISPLSQTTTVVVPLMVNANNMAGMPRLPSTRQTATIPLTPSFTYNWISNQEAKMQQQKGIYYYYNERLLRWDCHWCWGGEEDGLQGLLEACRPWLGPSCGHVTFILDMRGAKEMSCGLGFDQVVGL</sequence>
<evidence type="ECO:0000313" key="2">
    <source>
        <dbReference type="Proteomes" id="UP000796880"/>
    </source>
</evidence>
<evidence type="ECO:0000313" key="1">
    <source>
        <dbReference type="EMBL" id="KAF3433420.1"/>
    </source>
</evidence>
<comment type="caution">
    <text evidence="1">The sequence shown here is derived from an EMBL/GenBank/DDBJ whole genome shotgun (WGS) entry which is preliminary data.</text>
</comment>
<keyword evidence="2" id="KW-1185">Reference proteome</keyword>
<accession>A0A8K0GT89</accession>
<dbReference type="AlphaFoldDB" id="A0A8K0GT89"/>
<proteinExistence type="predicted"/>
<reference evidence="1" key="1">
    <citation type="submission" date="2020-03" db="EMBL/GenBank/DDBJ databases">
        <title>A high-quality chromosome-level genome assembly of a woody plant with both climbing and erect habits, Rhamnella rubrinervis.</title>
        <authorList>
            <person name="Lu Z."/>
            <person name="Yang Y."/>
            <person name="Zhu X."/>
            <person name="Sun Y."/>
        </authorList>
    </citation>
    <scope>NUCLEOTIDE SEQUENCE</scope>
    <source>
        <strain evidence="1">BYM</strain>
        <tissue evidence="1">Leaf</tissue>
    </source>
</reference>
<organism evidence="1 2">
    <name type="scientific">Rhamnella rubrinervis</name>
    <dbReference type="NCBI Taxonomy" id="2594499"/>
    <lineage>
        <taxon>Eukaryota</taxon>
        <taxon>Viridiplantae</taxon>
        <taxon>Streptophyta</taxon>
        <taxon>Embryophyta</taxon>
        <taxon>Tracheophyta</taxon>
        <taxon>Spermatophyta</taxon>
        <taxon>Magnoliopsida</taxon>
        <taxon>eudicotyledons</taxon>
        <taxon>Gunneridae</taxon>
        <taxon>Pentapetalae</taxon>
        <taxon>rosids</taxon>
        <taxon>fabids</taxon>
        <taxon>Rosales</taxon>
        <taxon>Rhamnaceae</taxon>
        <taxon>rhamnoid group</taxon>
        <taxon>Rhamneae</taxon>
        <taxon>Rhamnella</taxon>
    </lineage>
</organism>
<dbReference type="Proteomes" id="UP000796880">
    <property type="component" value="Unassembled WGS sequence"/>
</dbReference>
<name>A0A8K0GT89_9ROSA</name>
<dbReference type="EMBL" id="VOIH02000011">
    <property type="protein sequence ID" value="KAF3433420.1"/>
    <property type="molecule type" value="Genomic_DNA"/>
</dbReference>